<dbReference type="SMART" id="SM00316">
    <property type="entry name" value="S1"/>
    <property type="match status" value="10"/>
</dbReference>
<keyword evidence="8" id="KW-1185">Reference proteome</keyword>
<feature type="domain" description="S1 motif" evidence="6">
    <location>
        <begin position="994"/>
        <end position="1063"/>
    </location>
</feature>
<evidence type="ECO:0000256" key="2">
    <source>
        <dbReference type="ARBA" id="ARBA00022552"/>
    </source>
</evidence>
<feature type="domain" description="S1 motif" evidence="6">
    <location>
        <begin position="802"/>
        <end position="876"/>
    </location>
</feature>
<feature type="compositionally biased region" description="Low complexity" evidence="5">
    <location>
        <begin position="86"/>
        <end position="103"/>
    </location>
</feature>
<dbReference type="CDD" id="cd05697">
    <property type="entry name" value="S1_Rrp5_repeat_hs5"/>
    <property type="match status" value="1"/>
</dbReference>
<evidence type="ECO:0000313" key="8">
    <source>
        <dbReference type="Proteomes" id="UP000249723"/>
    </source>
</evidence>
<feature type="region of interest" description="Disordered" evidence="5">
    <location>
        <begin position="134"/>
        <end position="170"/>
    </location>
</feature>
<dbReference type="Pfam" id="PF24685">
    <property type="entry name" value="OB_RRP5_4th"/>
    <property type="match status" value="1"/>
</dbReference>
<dbReference type="PROSITE" id="PS50126">
    <property type="entry name" value="S1"/>
    <property type="match status" value="6"/>
</dbReference>
<accession>A0A2X0L4P3</accession>
<feature type="region of interest" description="Disordered" evidence="5">
    <location>
        <begin position="237"/>
        <end position="270"/>
    </location>
</feature>
<dbReference type="PANTHER" id="PTHR23270">
    <property type="entry name" value="PROGRAMMED CELL DEATH PROTEIN 11 PRE-RRNA PROCESSING PROTEIN RRP5"/>
    <property type="match status" value="1"/>
</dbReference>
<organism evidence="7 8">
    <name type="scientific">Microbotryum saponariae</name>
    <dbReference type="NCBI Taxonomy" id="289078"/>
    <lineage>
        <taxon>Eukaryota</taxon>
        <taxon>Fungi</taxon>
        <taxon>Dikarya</taxon>
        <taxon>Basidiomycota</taxon>
        <taxon>Pucciniomycotina</taxon>
        <taxon>Microbotryomycetes</taxon>
        <taxon>Microbotryales</taxon>
        <taxon>Microbotryaceae</taxon>
        <taxon>Microbotryum</taxon>
    </lineage>
</organism>
<feature type="region of interest" description="Disordered" evidence="5">
    <location>
        <begin position="1259"/>
        <end position="1315"/>
    </location>
</feature>
<dbReference type="InterPro" id="IPR048059">
    <property type="entry name" value="Rrp5_S1_rpt_hs1_sc1"/>
</dbReference>
<feature type="domain" description="S1 motif" evidence="6">
    <location>
        <begin position="1082"/>
        <end position="1152"/>
    </location>
</feature>
<evidence type="ECO:0000256" key="4">
    <source>
        <dbReference type="ARBA" id="ARBA00023242"/>
    </source>
</evidence>
<feature type="compositionally biased region" description="Basic residues" evidence="5">
    <location>
        <begin position="1"/>
        <end position="11"/>
    </location>
</feature>
<dbReference type="GO" id="GO:0006364">
    <property type="term" value="P:rRNA processing"/>
    <property type="evidence" value="ECO:0007669"/>
    <property type="project" value="UniProtKB-KW"/>
</dbReference>
<dbReference type="InterPro" id="IPR057301">
    <property type="entry name" value="Rrp5_OB_4th"/>
</dbReference>
<dbReference type="GO" id="GO:0032040">
    <property type="term" value="C:small-subunit processome"/>
    <property type="evidence" value="ECO:0007669"/>
    <property type="project" value="TreeGrafter"/>
</dbReference>
<evidence type="ECO:0000256" key="3">
    <source>
        <dbReference type="ARBA" id="ARBA00022737"/>
    </source>
</evidence>
<dbReference type="SUPFAM" id="SSF48452">
    <property type="entry name" value="TPR-like"/>
    <property type="match status" value="1"/>
</dbReference>
<sequence length="1580" mass="173249">MVAKSSTKKTRVAASHAPIATRKAYKTDPSAGRKRAPTSNGGSAAAKLASQHLSHEQVSTQSAGRKRKWDGPGTSAGAAQNVEPNPTRSKPAPSTTATTSLRTQPDEIDFVRGGGTHLTQVELKEAQLEGIHEAEQDTNHGDSMPDGKKDKSKSKRRKLERVQRSQVEDKNLLPKDAVRIEHLNYKRLVPGTKVLAQIVAVRPLELIVSLPNQLLAHVPITNISDEYTALLESAEDMLSGEGEDEQDDDDDDDVDASSDPGDGATRPEHSGICNLPTLAHWFRVGIFVSAIVITSKRPDGRGKATRRESDDLVRAARTIELSLVPGKVNEGVSKADLKTGFTLTAVVRSIEDNGYILALGVDSMSSFLPFENAQKLQPSPLSQGQVISCRIKDVNENGRTCTVTVGEAEVTGSTVTAISSINSILPCARVTAIVTAILPSGLNVKLFGLFTGTIDWFHLDGRDPETDFKVGQKLHARILWDSIGSIPKRFSLSINRHVMAKDVARNGQSTSVPLEEEFPIGRIMERVRVVRMDDEWGLTCALERPDDERVIIFAHISKLTDDHLVSIPKNGPWKVGSIHRARVIGFSALDGLVQVSLQPSVLERAFMRVNDVRVGEVIRGTVGRLTDTALFVSISGNVDGVVWPIHYADIRLRHPERKFKPGASVKARILSADADRNRVVLTLKRQLVASELPMIKSYDDAQIGQLTHGTVTRILDKAVIIEFFGGVRALIPATEAAEEYTSNLGKIFEVGKVVEVKIIRLDPSAKKITVSYRQARGHLVVKDREPVASSSTAGLVDGVKIGDLTRGEIAQIHETNVVLRLRPSNVKALISFATLSRHRAVSVQELRQDLAIGDVLDDLVVVSRNLDKDLVIVGLVPSKPKKAQDATTGSRPCTFESVKPGQVVQGKVSGVVPSGLLVQLSRNLRGRVPRTEICDDFDRCGSSEYDLGATVQCAVLSVDDDRRRVALSLRESRHSAGAQATDPAIEELGDLKVGQTIRGFVKNIASQGLFVSLSDTITARVLIKELFDEFIKDWQAKFVVGQLVTGKIMSVDLVNGQVEMSFKSKSTTSPATGRDVSGLKKGQLVTGVVKRVEPYGAFIRLEGSGITGLCHKSKVTDDDKKAWNECVKEGDMVHAVVLDVNQDTKKVSLGLKSSLIEESWLKTATDEDDEDEERNDEYEDEDEEADDDDDDDDDDRAESDDISESESSDDDPEVGSDSPDELDTAASGGADVVIGPSTITSRESIDALKAKAAPLQVPTAFNWDGDERTDGEQSSKFADDDSDSENSEGGRLRPELATVSGPSAAEDQAQLEKAPSSVPDFERLLLGSPGSSFLWIQYIAFFVSLSQLDKAREIGRRALNTISFREELEKLNVWVALLNFENVYGSRVELDALFKEAVQANDSKTIYLRLIDIYERSGKFAEEEELFGRVVKRFSQSSKVWTMFAQFYFAQSRCDEARDLLPRSLKSLEKRKHVKTVTKFAQLEFKLGDPERGRTIFEGVVHTHPRRLDIWLVYIDMEIKLRNVVGVRALFDRILATRLSSKKGKSVFKKWLAFEKDLGDSQGADAVKAKALAFVESLHV</sequence>
<dbReference type="Pfam" id="PF23459">
    <property type="entry name" value="S1_RRP5"/>
    <property type="match status" value="1"/>
</dbReference>
<dbReference type="FunFam" id="2.40.50.140:FF:000148">
    <property type="entry name" value="protein RRP5 homolog isoform X1"/>
    <property type="match status" value="1"/>
</dbReference>
<feature type="compositionally biased region" description="Basic and acidic residues" evidence="5">
    <location>
        <begin position="1265"/>
        <end position="1279"/>
    </location>
</feature>
<feature type="domain" description="S1 motif" evidence="6">
    <location>
        <begin position="901"/>
        <end position="970"/>
    </location>
</feature>
<dbReference type="InterPro" id="IPR012340">
    <property type="entry name" value="NA-bd_OB-fold"/>
</dbReference>
<keyword evidence="4" id="KW-0539">Nucleus</keyword>
<dbReference type="GO" id="GO:0003723">
    <property type="term" value="F:RNA binding"/>
    <property type="evidence" value="ECO:0007669"/>
    <property type="project" value="TreeGrafter"/>
</dbReference>
<dbReference type="Gene3D" id="2.40.50.140">
    <property type="entry name" value="Nucleic acid-binding proteins"/>
    <property type="match status" value="6"/>
</dbReference>
<dbReference type="FunFam" id="2.40.50.140:FF:000155">
    <property type="entry name" value="rRNA biogenesis protein RRP5"/>
    <property type="match status" value="1"/>
</dbReference>
<dbReference type="FunFam" id="1.25.40.10:FF:000727">
    <property type="entry name" value="Chromosome 1, whole genome shotgun sequence"/>
    <property type="match status" value="1"/>
</dbReference>
<gene>
    <name evidence="7" type="ORF">BZ3500_MVSOF-1268-A1-R1_CHR7-2G09528</name>
</gene>
<feature type="compositionally biased region" description="Basic and acidic residues" evidence="5">
    <location>
        <begin position="160"/>
        <end position="170"/>
    </location>
</feature>
<dbReference type="OrthoDB" id="412781at2759"/>
<dbReference type="InterPro" id="IPR057302">
    <property type="entry name" value="Rrp5_S1"/>
</dbReference>
<dbReference type="CDD" id="cd05693">
    <property type="entry name" value="S1_Rrp5_repeat_hs1_sc1"/>
    <property type="match status" value="1"/>
</dbReference>
<evidence type="ECO:0000256" key="5">
    <source>
        <dbReference type="SAM" id="MobiDB-lite"/>
    </source>
</evidence>
<feature type="compositionally biased region" description="Acidic residues" evidence="5">
    <location>
        <begin position="1166"/>
        <end position="1223"/>
    </location>
</feature>
<dbReference type="InterPro" id="IPR011990">
    <property type="entry name" value="TPR-like_helical_dom_sf"/>
</dbReference>
<comment type="subcellular location">
    <subcellularLocation>
        <location evidence="1">Nucleus</location>
        <location evidence="1">Nucleolus</location>
    </subcellularLocation>
</comment>
<name>A0A2X0L4P3_9BASI</name>
<feature type="domain" description="S1 motif" evidence="6">
    <location>
        <begin position="615"/>
        <end position="684"/>
    </location>
</feature>
<dbReference type="InterPro" id="IPR045209">
    <property type="entry name" value="Rrp5"/>
</dbReference>
<keyword evidence="2" id="KW-0698">rRNA processing</keyword>
<feature type="compositionally biased region" description="Basic and acidic residues" evidence="5">
    <location>
        <begin position="134"/>
        <end position="149"/>
    </location>
</feature>
<dbReference type="STRING" id="289078.A0A2X0L4P3"/>
<reference evidence="8" key="1">
    <citation type="submission" date="2016-10" db="EMBL/GenBank/DDBJ databases">
        <authorList>
            <person name="Jeantristanb JTB J.-T."/>
            <person name="Ricardo R."/>
        </authorList>
    </citation>
    <scope>NUCLEOTIDE SEQUENCE [LARGE SCALE GENOMIC DNA]</scope>
</reference>
<evidence type="ECO:0000313" key="7">
    <source>
        <dbReference type="EMBL" id="SDA02638.1"/>
    </source>
</evidence>
<dbReference type="SMART" id="SM00386">
    <property type="entry name" value="HAT"/>
    <property type="match status" value="6"/>
</dbReference>
<feature type="region of interest" description="Disordered" evidence="5">
    <location>
        <begin position="1"/>
        <end position="112"/>
    </location>
</feature>
<dbReference type="Proteomes" id="UP000249723">
    <property type="component" value="Unassembled WGS sequence"/>
</dbReference>
<dbReference type="Gene3D" id="1.25.40.10">
    <property type="entry name" value="Tetratricopeptide repeat domain"/>
    <property type="match status" value="1"/>
</dbReference>
<feature type="region of interest" description="Disordered" evidence="5">
    <location>
        <begin position="1162"/>
        <end position="1235"/>
    </location>
</feature>
<feature type="domain" description="S1 motif" evidence="6">
    <location>
        <begin position="704"/>
        <end position="773"/>
    </location>
</feature>
<dbReference type="InterPro" id="IPR003107">
    <property type="entry name" value="HAT"/>
</dbReference>
<keyword evidence="3" id="KW-0677">Repeat</keyword>
<dbReference type="Pfam" id="PF00575">
    <property type="entry name" value="S1"/>
    <property type="match status" value="3"/>
</dbReference>
<evidence type="ECO:0000259" key="6">
    <source>
        <dbReference type="PROSITE" id="PS50126"/>
    </source>
</evidence>
<dbReference type="CDD" id="cd05707">
    <property type="entry name" value="S1_Rrp5_repeat_sc11"/>
    <property type="match status" value="1"/>
</dbReference>
<feature type="compositionally biased region" description="Acidic residues" evidence="5">
    <location>
        <begin position="241"/>
        <end position="256"/>
    </location>
</feature>
<dbReference type="EMBL" id="FMWP01000126">
    <property type="protein sequence ID" value="SDA02638.1"/>
    <property type="molecule type" value="Genomic_DNA"/>
</dbReference>
<proteinExistence type="predicted"/>
<protein>
    <submittedName>
        <fullName evidence="7">BZ3500_MvSof-1268-A1-R1_Chr7-2g09528 protein</fullName>
    </submittedName>
</protein>
<feature type="compositionally biased region" description="Basic residues" evidence="5">
    <location>
        <begin position="150"/>
        <end position="159"/>
    </location>
</feature>
<dbReference type="PANTHER" id="PTHR23270:SF10">
    <property type="entry name" value="PROTEIN RRP5 HOMOLOG"/>
    <property type="match status" value="1"/>
</dbReference>
<evidence type="ECO:0000256" key="1">
    <source>
        <dbReference type="ARBA" id="ARBA00004604"/>
    </source>
</evidence>
<dbReference type="SUPFAM" id="SSF50249">
    <property type="entry name" value="Nucleic acid-binding proteins"/>
    <property type="match status" value="7"/>
</dbReference>
<dbReference type="InterPro" id="IPR003029">
    <property type="entry name" value="S1_domain"/>
</dbReference>
<dbReference type="FunFam" id="2.40.50.140:FF:000103">
    <property type="entry name" value="protein RRP5 homolog"/>
    <property type="match status" value="4"/>
</dbReference>